<dbReference type="OrthoDB" id="5497329at2"/>
<dbReference type="InterPro" id="IPR036397">
    <property type="entry name" value="RNaseH_sf"/>
</dbReference>
<dbReference type="SMART" id="SM00479">
    <property type="entry name" value="EXOIII"/>
    <property type="match status" value="1"/>
</dbReference>
<accession>A0A0K6H3S8</accession>
<protein>
    <submittedName>
        <fullName evidence="2">DNA polymerase III, epsilon subunit or related 3'-5' exonuclease</fullName>
    </submittedName>
</protein>
<keyword evidence="3" id="KW-1185">Reference proteome</keyword>
<dbReference type="PANTHER" id="PTHR30231:SF7">
    <property type="entry name" value="BLR4117 PROTEIN"/>
    <property type="match status" value="1"/>
</dbReference>
<feature type="domain" description="Exonuclease" evidence="1">
    <location>
        <begin position="29"/>
        <end position="204"/>
    </location>
</feature>
<dbReference type="Gene3D" id="3.30.420.10">
    <property type="entry name" value="Ribonuclease H-like superfamily/Ribonuclease H"/>
    <property type="match status" value="1"/>
</dbReference>
<dbReference type="Proteomes" id="UP000243535">
    <property type="component" value="Unassembled WGS sequence"/>
</dbReference>
<organism evidence="2 3">
    <name type="scientific">Gulbenkiania indica</name>
    <dbReference type="NCBI Taxonomy" id="375574"/>
    <lineage>
        <taxon>Bacteria</taxon>
        <taxon>Pseudomonadati</taxon>
        <taxon>Pseudomonadota</taxon>
        <taxon>Betaproteobacteria</taxon>
        <taxon>Neisseriales</taxon>
        <taxon>Chromobacteriaceae</taxon>
        <taxon>Gulbenkiania</taxon>
    </lineage>
</organism>
<evidence type="ECO:0000259" key="1">
    <source>
        <dbReference type="SMART" id="SM00479"/>
    </source>
</evidence>
<dbReference type="GO" id="GO:0005829">
    <property type="term" value="C:cytosol"/>
    <property type="evidence" value="ECO:0007669"/>
    <property type="project" value="TreeGrafter"/>
</dbReference>
<dbReference type="InterPro" id="IPR012337">
    <property type="entry name" value="RNaseH-like_sf"/>
</dbReference>
<keyword evidence="2" id="KW-0378">Hydrolase</keyword>
<sequence length="204" mass="23442">MLDALRRHWALNRLRDARYRTLFEAREDEIVSVDCETTSLNVREAELLSIGAVRIRPAERRILTSDAFYLLVRPSQRPDDDNVRIHGLRPRDVEEGMAPQEAVERLLAFIGGRPLTGYYLEYDVAVLNKYVRPLAGCSLPNRQIEISGRYYDYKLRQNPDAYIDLKLQTLVDDLQVPALPRHDALNDAITAGMLYLALLRRGYG</sequence>
<dbReference type="PANTHER" id="PTHR30231">
    <property type="entry name" value="DNA POLYMERASE III SUBUNIT EPSILON"/>
    <property type="match status" value="1"/>
</dbReference>
<dbReference type="GO" id="GO:0008408">
    <property type="term" value="F:3'-5' exonuclease activity"/>
    <property type="evidence" value="ECO:0007669"/>
    <property type="project" value="TreeGrafter"/>
</dbReference>
<dbReference type="RefSeq" id="WP_055434277.1">
    <property type="nucleotide sequence ID" value="NZ_CYHA01000006.1"/>
</dbReference>
<dbReference type="CDD" id="cd06127">
    <property type="entry name" value="DEDDh"/>
    <property type="match status" value="1"/>
</dbReference>
<dbReference type="Pfam" id="PF00929">
    <property type="entry name" value="RNase_T"/>
    <property type="match status" value="1"/>
</dbReference>
<proteinExistence type="predicted"/>
<gene>
    <name evidence="2" type="ORF">Ga0061063_2411</name>
</gene>
<evidence type="ECO:0000313" key="3">
    <source>
        <dbReference type="Proteomes" id="UP000243535"/>
    </source>
</evidence>
<reference evidence="3" key="1">
    <citation type="submission" date="2015-08" db="EMBL/GenBank/DDBJ databases">
        <authorList>
            <person name="Varghese N."/>
        </authorList>
    </citation>
    <scope>NUCLEOTIDE SEQUENCE [LARGE SCALE GENOMIC DNA]</scope>
    <source>
        <strain evidence="3">DSM 17901</strain>
    </source>
</reference>
<name>A0A0K6H3S8_9NEIS</name>
<keyword evidence="2" id="KW-0269">Exonuclease</keyword>
<dbReference type="SUPFAM" id="SSF53098">
    <property type="entry name" value="Ribonuclease H-like"/>
    <property type="match status" value="1"/>
</dbReference>
<dbReference type="STRING" id="375574.GCA_001418035_02193"/>
<evidence type="ECO:0000313" key="2">
    <source>
        <dbReference type="EMBL" id="CUA85496.1"/>
    </source>
</evidence>
<dbReference type="GO" id="GO:0003676">
    <property type="term" value="F:nucleic acid binding"/>
    <property type="evidence" value="ECO:0007669"/>
    <property type="project" value="InterPro"/>
</dbReference>
<dbReference type="NCBIfam" id="NF006601">
    <property type="entry name" value="PRK09145.1"/>
    <property type="match status" value="1"/>
</dbReference>
<dbReference type="AlphaFoldDB" id="A0A0K6H3S8"/>
<dbReference type="InterPro" id="IPR013520">
    <property type="entry name" value="Ribonucl_H"/>
</dbReference>
<dbReference type="GO" id="GO:0006259">
    <property type="term" value="P:DNA metabolic process"/>
    <property type="evidence" value="ECO:0007669"/>
    <property type="project" value="UniProtKB-ARBA"/>
</dbReference>
<keyword evidence="2" id="KW-0540">Nuclease</keyword>
<dbReference type="EMBL" id="CYHA01000006">
    <property type="protein sequence ID" value="CUA85496.1"/>
    <property type="molecule type" value="Genomic_DNA"/>
</dbReference>